<keyword evidence="1" id="KW-0812">Transmembrane</keyword>
<evidence type="ECO:0000313" key="4">
    <source>
        <dbReference type="Proteomes" id="UP001168640"/>
    </source>
</evidence>
<sequence length="350" mass="40469">MTNERLASLDLLRSIAILLVLIAHIVLGFGAPASLAPLQLGGIGVDLFFVLSGWLLGGQLFSEAVHNDRINVLRFWYRRWMRTLPAYYAVLGALSLQQLLTKESWALPLDYLFFLQNYNQPLEIFHVSWSLAVEEQFYLVIAPAIGALWILPRKVRLAIVILVLVSPSLFRYLDLYTNTLQTHVRIDGCIAGVLLAYIRSQHTELWIRLCSFSTPLFMISSTFFALYFIQRYFPMEWLSDPGIFERALIFSSWLLFAVNNSRSLIWKVWGSKYIATRSYSLYLLHPIAIAIFNKVDYAFGFSVYMVSVFLLSLFMSEILYRTVELKFLRLRSRYRMFESETGSVKSDLKK</sequence>
<evidence type="ECO:0000259" key="2">
    <source>
        <dbReference type="Pfam" id="PF01757"/>
    </source>
</evidence>
<comment type="caution">
    <text evidence="3">The sequence shown here is derived from an EMBL/GenBank/DDBJ whole genome shotgun (WGS) entry which is preliminary data.</text>
</comment>
<organism evidence="3 4">
    <name type="scientific">Marinobacter suaedae</name>
    <dbReference type="NCBI Taxonomy" id="3057675"/>
    <lineage>
        <taxon>Bacteria</taxon>
        <taxon>Pseudomonadati</taxon>
        <taxon>Pseudomonadota</taxon>
        <taxon>Gammaproteobacteria</taxon>
        <taxon>Pseudomonadales</taxon>
        <taxon>Marinobacteraceae</taxon>
        <taxon>Marinobacter</taxon>
    </lineage>
</organism>
<keyword evidence="1" id="KW-0472">Membrane</keyword>
<feature type="transmembrane region" description="Helical" evidence="1">
    <location>
        <begin position="205"/>
        <end position="229"/>
    </location>
</feature>
<dbReference type="Pfam" id="PF01757">
    <property type="entry name" value="Acyl_transf_3"/>
    <property type="match status" value="1"/>
</dbReference>
<dbReference type="GO" id="GO:0016746">
    <property type="term" value="F:acyltransferase activity"/>
    <property type="evidence" value="ECO:0007669"/>
    <property type="project" value="UniProtKB-KW"/>
</dbReference>
<dbReference type="Proteomes" id="UP001168640">
    <property type="component" value="Unassembled WGS sequence"/>
</dbReference>
<dbReference type="EC" id="2.3.-.-" evidence="3"/>
<dbReference type="PANTHER" id="PTHR23028">
    <property type="entry name" value="ACETYLTRANSFERASE"/>
    <property type="match status" value="1"/>
</dbReference>
<feature type="transmembrane region" description="Helical" evidence="1">
    <location>
        <begin position="241"/>
        <end position="258"/>
    </location>
</feature>
<feature type="transmembrane region" description="Helical" evidence="1">
    <location>
        <begin position="12"/>
        <end position="35"/>
    </location>
</feature>
<reference evidence="3" key="1">
    <citation type="submission" date="2023-07" db="EMBL/GenBank/DDBJ databases">
        <title>Marinobacter sp. chi1 genome sequencing and assembly.</title>
        <authorList>
            <person name="Park S."/>
        </authorList>
    </citation>
    <scope>NUCLEOTIDE SEQUENCE</scope>
    <source>
        <strain evidence="3">Chi1</strain>
    </source>
</reference>
<proteinExistence type="predicted"/>
<feature type="domain" description="Acyltransferase 3" evidence="2">
    <location>
        <begin position="7"/>
        <end position="318"/>
    </location>
</feature>
<keyword evidence="3" id="KW-0012">Acyltransferase</keyword>
<dbReference type="RefSeq" id="WP_302910222.1">
    <property type="nucleotide sequence ID" value="NZ_JAUMIS010000002.1"/>
</dbReference>
<keyword evidence="3" id="KW-0808">Transferase</keyword>
<protein>
    <submittedName>
        <fullName evidence="3">Acyltransferase</fullName>
        <ecNumber evidence="3">2.3.-.-</ecNumber>
    </submittedName>
</protein>
<gene>
    <name evidence="3" type="ORF">QVZ43_12700</name>
</gene>
<dbReference type="InterPro" id="IPR002656">
    <property type="entry name" value="Acyl_transf_3_dom"/>
</dbReference>
<feature type="transmembrane region" description="Helical" evidence="1">
    <location>
        <begin position="86"/>
        <end position="107"/>
    </location>
</feature>
<feature type="transmembrane region" description="Helical" evidence="1">
    <location>
        <begin position="301"/>
        <end position="323"/>
    </location>
</feature>
<evidence type="ECO:0000313" key="3">
    <source>
        <dbReference type="EMBL" id="MDO3722579.1"/>
    </source>
</evidence>
<keyword evidence="1" id="KW-1133">Transmembrane helix</keyword>
<dbReference type="PANTHER" id="PTHR23028:SF53">
    <property type="entry name" value="ACYL_TRANSF_3 DOMAIN-CONTAINING PROTEIN"/>
    <property type="match status" value="1"/>
</dbReference>
<dbReference type="EMBL" id="JAUMIS010000002">
    <property type="protein sequence ID" value="MDO3722579.1"/>
    <property type="molecule type" value="Genomic_DNA"/>
</dbReference>
<feature type="transmembrane region" description="Helical" evidence="1">
    <location>
        <begin position="47"/>
        <end position="65"/>
    </location>
</feature>
<feature type="transmembrane region" description="Helical" evidence="1">
    <location>
        <begin position="127"/>
        <end position="150"/>
    </location>
</feature>
<dbReference type="InterPro" id="IPR050879">
    <property type="entry name" value="Acyltransferase_3"/>
</dbReference>
<keyword evidence="4" id="KW-1185">Reference proteome</keyword>
<evidence type="ECO:0000256" key="1">
    <source>
        <dbReference type="SAM" id="Phobius"/>
    </source>
</evidence>
<name>A0ABT8W2V8_9GAMM</name>
<feature type="transmembrane region" description="Helical" evidence="1">
    <location>
        <begin position="279"/>
        <end position="295"/>
    </location>
</feature>
<accession>A0ABT8W2V8</accession>